<gene>
    <name evidence="1" type="ORF">RFULGI_LOCUS16479</name>
</gene>
<feature type="non-terminal residue" evidence="1">
    <location>
        <position position="1"/>
    </location>
</feature>
<dbReference type="AlphaFoldDB" id="A0A9N9JPD8"/>
<dbReference type="Proteomes" id="UP000789396">
    <property type="component" value="Unassembled WGS sequence"/>
</dbReference>
<dbReference type="EMBL" id="CAJVPZ010058643">
    <property type="protein sequence ID" value="CAG8788238.1"/>
    <property type="molecule type" value="Genomic_DNA"/>
</dbReference>
<organism evidence="1 2">
    <name type="scientific">Racocetra fulgida</name>
    <dbReference type="NCBI Taxonomy" id="60492"/>
    <lineage>
        <taxon>Eukaryota</taxon>
        <taxon>Fungi</taxon>
        <taxon>Fungi incertae sedis</taxon>
        <taxon>Mucoromycota</taxon>
        <taxon>Glomeromycotina</taxon>
        <taxon>Glomeromycetes</taxon>
        <taxon>Diversisporales</taxon>
        <taxon>Gigasporaceae</taxon>
        <taxon>Racocetra</taxon>
    </lineage>
</organism>
<comment type="caution">
    <text evidence="1">The sequence shown here is derived from an EMBL/GenBank/DDBJ whole genome shotgun (WGS) entry which is preliminary data.</text>
</comment>
<evidence type="ECO:0000313" key="2">
    <source>
        <dbReference type="Proteomes" id="UP000789396"/>
    </source>
</evidence>
<evidence type="ECO:0000313" key="1">
    <source>
        <dbReference type="EMBL" id="CAG8788238.1"/>
    </source>
</evidence>
<keyword evidence="2" id="KW-1185">Reference proteome</keyword>
<sequence length="71" mass="7812">LQDSLSDNENDNIESQASLPVYGNTNINIFSKTCDNNNIDSQASPLHRSTNINASFSQICDNDDIESQAYS</sequence>
<protein>
    <submittedName>
        <fullName evidence="1">5985_t:CDS:1</fullName>
    </submittedName>
</protein>
<reference evidence="1" key="1">
    <citation type="submission" date="2021-06" db="EMBL/GenBank/DDBJ databases">
        <authorList>
            <person name="Kallberg Y."/>
            <person name="Tangrot J."/>
            <person name="Rosling A."/>
        </authorList>
    </citation>
    <scope>NUCLEOTIDE SEQUENCE</scope>
    <source>
        <strain evidence="1">IN212</strain>
    </source>
</reference>
<proteinExistence type="predicted"/>
<accession>A0A9N9JPD8</accession>
<name>A0A9N9JPD8_9GLOM</name>